<dbReference type="AlphaFoldDB" id="T1GDK5"/>
<proteinExistence type="predicted"/>
<reference evidence="2" key="1">
    <citation type="submission" date="2013-02" db="EMBL/GenBank/DDBJ databases">
        <authorList>
            <person name="Hughes D."/>
        </authorList>
    </citation>
    <scope>NUCLEOTIDE SEQUENCE</scope>
    <source>
        <strain>Durham</strain>
        <strain evidence="2">NC isolate 2 -- Noor lab</strain>
    </source>
</reference>
<dbReference type="EnsemblMetazoa" id="MESCA001394-RA">
    <property type="protein sequence ID" value="MESCA001394-PA"/>
    <property type="gene ID" value="MESCA001394"/>
</dbReference>
<dbReference type="Proteomes" id="UP000015102">
    <property type="component" value="Unassembled WGS sequence"/>
</dbReference>
<name>T1GDK5_MEGSC</name>
<keyword evidence="2" id="KW-1185">Reference proteome</keyword>
<evidence type="ECO:0000313" key="2">
    <source>
        <dbReference type="Proteomes" id="UP000015102"/>
    </source>
</evidence>
<dbReference type="HOGENOM" id="CLU_2742958_0_0_1"/>
<dbReference type="EMBL" id="CAQQ02164913">
    <property type="status" value="NOT_ANNOTATED_CDS"/>
    <property type="molecule type" value="Genomic_DNA"/>
</dbReference>
<reference evidence="1" key="2">
    <citation type="submission" date="2015-06" db="UniProtKB">
        <authorList>
            <consortium name="EnsemblMetazoa"/>
        </authorList>
    </citation>
    <scope>IDENTIFICATION</scope>
</reference>
<sequence length="71" mass="8506">METVRLRTEAQVDETCTTAATLRTTSLEFVLLFCVTRWKPINERLCNMYAPYKSRMFLHYHNLRSCFQGRR</sequence>
<evidence type="ECO:0000313" key="1">
    <source>
        <dbReference type="EnsemblMetazoa" id="MESCA001394-PA"/>
    </source>
</evidence>
<organism evidence="1 2">
    <name type="scientific">Megaselia scalaris</name>
    <name type="common">Humpbacked fly</name>
    <name type="synonym">Phora scalaris</name>
    <dbReference type="NCBI Taxonomy" id="36166"/>
    <lineage>
        <taxon>Eukaryota</taxon>
        <taxon>Metazoa</taxon>
        <taxon>Ecdysozoa</taxon>
        <taxon>Arthropoda</taxon>
        <taxon>Hexapoda</taxon>
        <taxon>Insecta</taxon>
        <taxon>Pterygota</taxon>
        <taxon>Neoptera</taxon>
        <taxon>Endopterygota</taxon>
        <taxon>Diptera</taxon>
        <taxon>Brachycera</taxon>
        <taxon>Muscomorpha</taxon>
        <taxon>Platypezoidea</taxon>
        <taxon>Phoridae</taxon>
        <taxon>Megaseliini</taxon>
        <taxon>Megaselia</taxon>
    </lineage>
</organism>
<protein>
    <submittedName>
        <fullName evidence="1">Uncharacterized protein</fullName>
    </submittedName>
</protein>
<accession>T1GDK5</accession>